<dbReference type="InterPro" id="IPR058792">
    <property type="entry name" value="Beta-barrel_RND_2"/>
</dbReference>
<proteinExistence type="inferred from homology"/>
<dbReference type="Proteomes" id="UP000886069">
    <property type="component" value="Unassembled WGS sequence"/>
</dbReference>
<gene>
    <name evidence="5" type="ORF">ENO08_00735</name>
</gene>
<feature type="coiled-coil region" evidence="3">
    <location>
        <begin position="6"/>
        <end position="40"/>
    </location>
</feature>
<dbReference type="InterPro" id="IPR030190">
    <property type="entry name" value="MacA_alpha-hairpin_sf"/>
</dbReference>
<evidence type="ECO:0000313" key="5">
    <source>
        <dbReference type="EMBL" id="HER42969.1"/>
    </source>
</evidence>
<dbReference type="Pfam" id="PF25954">
    <property type="entry name" value="Beta-barrel_RND_2"/>
    <property type="match status" value="1"/>
</dbReference>
<dbReference type="AlphaFoldDB" id="A0A7V2ATH1"/>
<dbReference type="Gene3D" id="6.10.140.1990">
    <property type="match status" value="1"/>
</dbReference>
<dbReference type="Gene3D" id="2.40.420.20">
    <property type="match status" value="1"/>
</dbReference>
<dbReference type="GO" id="GO:0015562">
    <property type="term" value="F:efflux transmembrane transporter activity"/>
    <property type="evidence" value="ECO:0007669"/>
    <property type="project" value="TreeGrafter"/>
</dbReference>
<dbReference type="GO" id="GO:1990195">
    <property type="term" value="C:macrolide transmembrane transporter complex"/>
    <property type="evidence" value="ECO:0007669"/>
    <property type="project" value="InterPro"/>
</dbReference>
<accession>A0A7V2ATH1</accession>
<dbReference type="SUPFAM" id="SSF111369">
    <property type="entry name" value="HlyD-like secretion proteins"/>
    <property type="match status" value="1"/>
</dbReference>
<dbReference type="PANTHER" id="PTHR30469">
    <property type="entry name" value="MULTIDRUG RESISTANCE PROTEIN MDTA"/>
    <property type="match status" value="1"/>
</dbReference>
<sequence length="296" mass="32274">EYQQAVREAEASLKIAEASLSEARSQIDLARQERDRAKSLESRGMATAAELDAALSNYQARQARYDLALAQVDQRRAMLESSRIRLGYTVLTASGSGFIGERFVDEGALLAPNTAVVLVVEIDSVIVRTTITERDYGHIEKGQPVKVLVDAFQGMDFSGNVARIAPMMQQESRMAEIEVEVDNASHMLKPGMFARIEVVTAEKDSTQLVPSAAVVERGGETVMFIVPDGESVARFVRVTTGIVTQELTEIVEPHINGQVVTLGQHLLDDGSPVILEKEIYGQSGGADSSRAERNIR</sequence>
<dbReference type="PANTHER" id="PTHR30469:SF15">
    <property type="entry name" value="HLYD FAMILY OF SECRETION PROTEINS"/>
    <property type="match status" value="1"/>
</dbReference>
<dbReference type="NCBIfam" id="TIGR01730">
    <property type="entry name" value="RND_mfp"/>
    <property type="match status" value="1"/>
</dbReference>
<protein>
    <submittedName>
        <fullName evidence="5">Efflux RND transporter periplasmic adaptor subunit</fullName>
    </submittedName>
</protein>
<dbReference type="FunFam" id="2.40.30.170:FF:000010">
    <property type="entry name" value="Efflux RND transporter periplasmic adaptor subunit"/>
    <property type="match status" value="1"/>
</dbReference>
<organism evidence="5">
    <name type="scientific">Eiseniibacteriota bacterium</name>
    <dbReference type="NCBI Taxonomy" id="2212470"/>
    <lineage>
        <taxon>Bacteria</taxon>
        <taxon>Candidatus Eiseniibacteriota</taxon>
    </lineage>
</organism>
<dbReference type="GO" id="GO:1990281">
    <property type="term" value="C:efflux pump complex"/>
    <property type="evidence" value="ECO:0007669"/>
    <property type="project" value="TreeGrafter"/>
</dbReference>
<keyword evidence="2 3" id="KW-0175">Coiled coil</keyword>
<dbReference type="EMBL" id="DSEC01000055">
    <property type="protein sequence ID" value="HER42969.1"/>
    <property type="molecule type" value="Genomic_DNA"/>
</dbReference>
<dbReference type="Gene3D" id="2.40.30.170">
    <property type="match status" value="1"/>
</dbReference>
<reference evidence="5" key="1">
    <citation type="journal article" date="2020" name="mSystems">
        <title>Genome- and Community-Level Interaction Insights into Carbon Utilization and Element Cycling Functions of Hydrothermarchaeota in Hydrothermal Sediment.</title>
        <authorList>
            <person name="Zhou Z."/>
            <person name="Liu Y."/>
            <person name="Xu W."/>
            <person name="Pan J."/>
            <person name="Luo Z.H."/>
            <person name="Li M."/>
        </authorList>
    </citation>
    <scope>NUCLEOTIDE SEQUENCE [LARGE SCALE GENOMIC DNA]</scope>
    <source>
        <strain evidence="5">SpSt-1233</strain>
    </source>
</reference>
<evidence type="ECO:0000256" key="3">
    <source>
        <dbReference type="SAM" id="Coils"/>
    </source>
</evidence>
<evidence type="ECO:0000256" key="2">
    <source>
        <dbReference type="ARBA" id="ARBA00023054"/>
    </source>
</evidence>
<feature type="domain" description="CusB-like beta-barrel" evidence="4">
    <location>
        <begin position="128"/>
        <end position="200"/>
    </location>
</feature>
<dbReference type="InterPro" id="IPR006143">
    <property type="entry name" value="RND_pump_MFP"/>
</dbReference>
<comment type="caution">
    <text evidence="5">The sequence shown here is derived from an EMBL/GenBank/DDBJ whole genome shotgun (WGS) entry which is preliminary data.</text>
</comment>
<feature type="non-terminal residue" evidence="5">
    <location>
        <position position="1"/>
    </location>
</feature>
<evidence type="ECO:0000259" key="4">
    <source>
        <dbReference type="Pfam" id="PF25954"/>
    </source>
</evidence>
<comment type="similarity">
    <text evidence="1">Belongs to the membrane fusion protein (MFP) (TC 8.A.1) family.</text>
</comment>
<dbReference type="GO" id="GO:1990961">
    <property type="term" value="P:xenobiotic detoxification by transmembrane export across the plasma membrane"/>
    <property type="evidence" value="ECO:0007669"/>
    <property type="project" value="InterPro"/>
</dbReference>
<evidence type="ECO:0000256" key="1">
    <source>
        <dbReference type="ARBA" id="ARBA00009477"/>
    </source>
</evidence>
<dbReference type="GO" id="GO:0030313">
    <property type="term" value="C:cell envelope"/>
    <property type="evidence" value="ECO:0007669"/>
    <property type="project" value="UniProtKB-SubCell"/>
</dbReference>
<name>A0A7V2ATH1_UNCEI</name>
<dbReference type="GO" id="GO:0019898">
    <property type="term" value="C:extrinsic component of membrane"/>
    <property type="evidence" value="ECO:0007669"/>
    <property type="project" value="InterPro"/>
</dbReference>